<protein>
    <submittedName>
        <fullName evidence="1">Uncharacterized protein</fullName>
    </submittedName>
</protein>
<gene>
    <name evidence="1" type="ORF">D5R93_12585</name>
</gene>
<dbReference type="Proteomes" id="UP000273001">
    <property type="component" value="Chromosome"/>
</dbReference>
<evidence type="ECO:0000313" key="1">
    <source>
        <dbReference type="EMBL" id="AYD91032.1"/>
    </source>
</evidence>
<reference evidence="1 2" key="1">
    <citation type="submission" date="2018-09" db="EMBL/GenBank/DDBJ databases">
        <authorList>
            <person name="Li J."/>
        </authorList>
    </citation>
    <scope>NUCLEOTIDE SEQUENCE [LARGE SCALE GENOMIC DNA]</scope>
    <source>
        <strain evidence="1 2">2129</strain>
    </source>
</reference>
<sequence length="63" mass="7431">MRADRQILQQVLGCGWEGTYDHLRDHEEPLLWLADAISWSWNKGGEWRRRLNGIDIKVIELSV</sequence>
<keyword evidence="2" id="KW-1185">Reference proteome</keyword>
<accession>A0ABN5PRK9</accession>
<organism evidence="1 2">
    <name type="scientific">Actinomyces lilanjuaniae</name>
    <dbReference type="NCBI Taxonomy" id="2321394"/>
    <lineage>
        <taxon>Bacteria</taxon>
        <taxon>Bacillati</taxon>
        <taxon>Actinomycetota</taxon>
        <taxon>Actinomycetes</taxon>
        <taxon>Actinomycetales</taxon>
        <taxon>Actinomycetaceae</taxon>
        <taxon>Actinomyces</taxon>
    </lineage>
</organism>
<name>A0ABN5PRK9_9ACTO</name>
<evidence type="ECO:0000313" key="2">
    <source>
        <dbReference type="Proteomes" id="UP000273001"/>
    </source>
</evidence>
<proteinExistence type="predicted"/>
<dbReference type="EMBL" id="CP032514">
    <property type="protein sequence ID" value="AYD91032.1"/>
    <property type="molecule type" value="Genomic_DNA"/>
</dbReference>